<name>A0AAV7J4I8_COTGL</name>
<feature type="region of interest" description="Disordered" evidence="1">
    <location>
        <begin position="58"/>
        <end position="84"/>
    </location>
</feature>
<evidence type="ECO:0000313" key="3">
    <source>
        <dbReference type="Proteomes" id="UP000826195"/>
    </source>
</evidence>
<sequence length="84" mass="8931">MAVTKKSSCGNSRVPMVVVAAPNKWKGSAATDRENFWHSSQVKGARKRCNQKTLTEPTAARQGLTASGQLDLQPRGGTRAAACC</sequence>
<dbReference type="EMBL" id="JAHXZJ010000001">
    <property type="protein sequence ID" value="KAH0566951.1"/>
    <property type="molecule type" value="Genomic_DNA"/>
</dbReference>
<dbReference type="Proteomes" id="UP000826195">
    <property type="component" value="Unassembled WGS sequence"/>
</dbReference>
<evidence type="ECO:0000256" key="1">
    <source>
        <dbReference type="SAM" id="MobiDB-lite"/>
    </source>
</evidence>
<reference evidence="2 3" key="1">
    <citation type="journal article" date="2021" name="J. Hered.">
        <title>A chromosome-level genome assembly of the parasitoid wasp, Cotesia glomerata (Hymenoptera: Braconidae).</title>
        <authorList>
            <person name="Pinto B.J."/>
            <person name="Weis J.J."/>
            <person name="Gamble T."/>
            <person name="Ode P.J."/>
            <person name="Paul R."/>
            <person name="Zaspel J.M."/>
        </authorList>
    </citation>
    <scope>NUCLEOTIDE SEQUENCE [LARGE SCALE GENOMIC DNA]</scope>
    <source>
        <strain evidence="2">CgM1</strain>
    </source>
</reference>
<protein>
    <submittedName>
        <fullName evidence="2">Uncharacterized protein</fullName>
    </submittedName>
</protein>
<comment type="caution">
    <text evidence="2">The sequence shown here is derived from an EMBL/GenBank/DDBJ whole genome shotgun (WGS) entry which is preliminary data.</text>
</comment>
<gene>
    <name evidence="2" type="ORF">KQX54_005709</name>
</gene>
<organism evidence="2 3">
    <name type="scientific">Cotesia glomerata</name>
    <name type="common">Lepidopteran parasitic wasp</name>
    <name type="synonym">Apanteles glomeratus</name>
    <dbReference type="NCBI Taxonomy" id="32391"/>
    <lineage>
        <taxon>Eukaryota</taxon>
        <taxon>Metazoa</taxon>
        <taxon>Ecdysozoa</taxon>
        <taxon>Arthropoda</taxon>
        <taxon>Hexapoda</taxon>
        <taxon>Insecta</taxon>
        <taxon>Pterygota</taxon>
        <taxon>Neoptera</taxon>
        <taxon>Endopterygota</taxon>
        <taxon>Hymenoptera</taxon>
        <taxon>Apocrita</taxon>
        <taxon>Ichneumonoidea</taxon>
        <taxon>Braconidae</taxon>
        <taxon>Microgastrinae</taxon>
        <taxon>Cotesia</taxon>
    </lineage>
</organism>
<dbReference type="AlphaFoldDB" id="A0AAV7J4I8"/>
<proteinExistence type="predicted"/>
<keyword evidence="3" id="KW-1185">Reference proteome</keyword>
<evidence type="ECO:0000313" key="2">
    <source>
        <dbReference type="EMBL" id="KAH0566951.1"/>
    </source>
</evidence>
<accession>A0AAV7J4I8</accession>